<gene>
    <name evidence="1" type="ORF">LCGC14_1317480</name>
</gene>
<proteinExistence type="predicted"/>
<sequence length="166" mass="18455">VEILPADIVRPAVSPKQAAALWQEYQELTKVLLDKSDYQDIGGNQFKKKSAWRKYARFFNISDEILEKNITRDEFGRVIEAEFIVKAFAPNGRSAIGWGSCNISEQEHQLDKVVRGHISCKAPCDGRAHFTKPDNTIPATAHTRAKNRAISDIIGAGEISAEEESG</sequence>
<evidence type="ECO:0000313" key="1">
    <source>
        <dbReference type="EMBL" id="KKM82636.1"/>
    </source>
</evidence>
<dbReference type="PANTHER" id="PTHR37731:SF1">
    <property type="entry name" value="PEPTIDE TRANSPORTER FAMILY PROTEIN"/>
    <property type="match status" value="1"/>
</dbReference>
<dbReference type="PANTHER" id="PTHR37731">
    <property type="entry name" value="PEPTIDE TRANSPORTER FAMILY PROTEIN"/>
    <property type="match status" value="1"/>
</dbReference>
<name>A0A0F9L5S1_9ZZZZ</name>
<comment type="caution">
    <text evidence="1">The sequence shown here is derived from an EMBL/GenBank/DDBJ whole genome shotgun (WGS) entry which is preliminary data.</text>
</comment>
<feature type="non-terminal residue" evidence="1">
    <location>
        <position position="1"/>
    </location>
</feature>
<reference evidence="1" key="1">
    <citation type="journal article" date="2015" name="Nature">
        <title>Complex archaea that bridge the gap between prokaryotes and eukaryotes.</title>
        <authorList>
            <person name="Spang A."/>
            <person name="Saw J.H."/>
            <person name="Jorgensen S.L."/>
            <person name="Zaremba-Niedzwiedzka K."/>
            <person name="Martijn J."/>
            <person name="Lind A.E."/>
            <person name="van Eijk R."/>
            <person name="Schleper C."/>
            <person name="Guy L."/>
            <person name="Ettema T.J."/>
        </authorList>
    </citation>
    <scope>NUCLEOTIDE SEQUENCE</scope>
</reference>
<accession>A0A0F9L5S1</accession>
<protein>
    <submittedName>
        <fullName evidence="1">Uncharacterized protein</fullName>
    </submittedName>
</protein>
<organism evidence="1">
    <name type="scientific">marine sediment metagenome</name>
    <dbReference type="NCBI Taxonomy" id="412755"/>
    <lineage>
        <taxon>unclassified sequences</taxon>
        <taxon>metagenomes</taxon>
        <taxon>ecological metagenomes</taxon>
    </lineage>
</organism>
<dbReference type="EMBL" id="LAZR01007832">
    <property type="protein sequence ID" value="KKM82636.1"/>
    <property type="molecule type" value="Genomic_DNA"/>
</dbReference>
<dbReference type="AlphaFoldDB" id="A0A0F9L5S1"/>